<sequence length="200" mass="22426">MVLLKSVLAAMPTYSMSCFKLPQSLVKQLQSVLTRFWWDLSPEIRKMCWVLWEKLSMPKNAGGLGFREIAQFNGALLAKLSWRILKNPNSLLALTLLGKYCHSTSFLEANTPNGASHGWRRILIGRDLLLQGVGWALGSGNSVNVWCEPWLSTDTPTAIIGPPTQVSQNWKVSELIDPVSADWDLNKIRGLVPQYEEEIC</sequence>
<keyword evidence="1" id="KW-1185">Reference proteome</keyword>
<evidence type="ECO:0000313" key="2">
    <source>
        <dbReference type="RefSeq" id="XP_018458886.1"/>
    </source>
</evidence>
<dbReference type="KEGG" id="rsz:108829789"/>
<protein>
    <submittedName>
        <fullName evidence="2 3">Uncharacterized mitochondrial protein AtMg00310-like</fullName>
    </submittedName>
</protein>
<evidence type="ECO:0000313" key="1">
    <source>
        <dbReference type="Proteomes" id="UP000504610"/>
    </source>
</evidence>
<name>A0A6J0LHE3_RAPSA</name>
<accession>A0A6J0LHE3</accession>
<gene>
    <name evidence="2" type="primary">LOC108829789</name>
    <name evidence="3" type="synonym">LOC130507030</name>
</gene>
<dbReference type="Proteomes" id="UP000504610">
    <property type="component" value="Unplaced"/>
</dbReference>
<dbReference type="RefSeq" id="XP_018458886.1">
    <property type="nucleotide sequence ID" value="XM_018603384.1"/>
</dbReference>
<dbReference type="AlphaFoldDB" id="A0A6J0LHE3"/>
<proteinExistence type="predicted"/>
<dbReference type="KEGG" id="rsz:130507030"/>
<dbReference type="RefSeq" id="XP_056857722.1">
    <property type="nucleotide sequence ID" value="XM_057001742.1"/>
</dbReference>
<dbReference type="GeneID" id="108829789"/>
<reference evidence="2 3" key="1">
    <citation type="submission" date="2025-04" db="UniProtKB">
        <authorList>
            <consortium name="RefSeq"/>
        </authorList>
    </citation>
    <scope>IDENTIFICATION</scope>
    <source>
        <tissue evidence="2 3">Leaf</tissue>
    </source>
</reference>
<dbReference type="OrthoDB" id="1106043at2759"/>
<dbReference type="PANTHER" id="PTHR33116:SF86">
    <property type="entry name" value="REVERSE TRANSCRIPTASE DOMAIN-CONTAINING PROTEIN"/>
    <property type="match status" value="1"/>
</dbReference>
<dbReference type="PANTHER" id="PTHR33116">
    <property type="entry name" value="REVERSE TRANSCRIPTASE ZINC-BINDING DOMAIN-CONTAINING PROTEIN-RELATED-RELATED"/>
    <property type="match status" value="1"/>
</dbReference>
<evidence type="ECO:0000313" key="3">
    <source>
        <dbReference type="RefSeq" id="XP_056857722.1"/>
    </source>
</evidence>
<organism evidence="1 2">
    <name type="scientific">Raphanus sativus</name>
    <name type="common">Radish</name>
    <name type="synonym">Raphanus raphanistrum var. sativus</name>
    <dbReference type="NCBI Taxonomy" id="3726"/>
    <lineage>
        <taxon>Eukaryota</taxon>
        <taxon>Viridiplantae</taxon>
        <taxon>Streptophyta</taxon>
        <taxon>Embryophyta</taxon>
        <taxon>Tracheophyta</taxon>
        <taxon>Spermatophyta</taxon>
        <taxon>Magnoliopsida</taxon>
        <taxon>eudicotyledons</taxon>
        <taxon>Gunneridae</taxon>
        <taxon>Pentapetalae</taxon>
        <taxon>rosids</taxon>
        <taxon>malvids</taxon>
        <taxon>Brassicales</taxon>
        <taxon>Brassicaceae</taxon>
        <taxon>Brassiceae</taxon>
        <taxon>Raphanus</taxon>
    </lineage>
</organism>